<evidence type="ECO:0000256" key="1">
    <source>
        <dbReference type="SAM" id="MobiDB-lite"/>
    </source>
</evidence>
<dbReference type="OrthoDB" id="3528021at2759"/>
<evidence type="ECO:0000313" key="3">
    <source>
        <dbReference type="EMBL" id="TGO46869.1"/>
    </source>
</evidence>
<sequence length="239" mass="27461">MKTTLEPRFPSEGHEEYDEKSRLDSSPMKYGITQRQNLESPWDLEKNIPRNSSDGTLRPASESEEVTPSDLEGEMCEKCKRNKRIAYSWNPTYLCLPWLEWIYLTVAVVMIIFPLVVMTVSNAKIIKGLNPNEDISKTPLAGMTHIGSFDLRHADLNTTIPELCTQLQKVRYNKGCYDIAWVFGSYAGWRHLALCWMRSSARSFIIMLKNGSKFIDQKKERGKFISKKAGLAAQNWSWN</sequence>
<feature type="compositionally biased region" description="Basic and acidic residues" evidence="1">
    <location>
        <begin position="9"/>
        <end position="23"/>
    </location>
</feature>
<evidence type="ECO:0000313" key="4">
    <source>
        <dbReference type="Proteomes" id="UP000297452"/>
    </source>
</evidence>
<keyword evidence="2" id="KW-1133">Transmembrane helix</keyword>
<accession>A0A4Z1HD62</accession>
<dbReference type="EMBL" id="PQXJ01000560">
    <property type="protein sequence ID" value="TGO46869.1"/>
    <property type="molecule type" value="Genomic_DNA"/>
</dbReference>
<dbReference type="AlphaFoldDB" id="A0A4Z1HD62"/>
<reference evidence="3 4" key="1">
    <citation type="submission" date="2017-12" db="EMBL/GenBank/DDBJ databases">
        <title>Comparative genomics of Botrytis spp.</title>
        <authorList>
            <person name="Valero-Jimenez C.A."/>
            <person name="Tapia P."/>
            <person name="Veloso J."/>
            <person name="Silva-Moreno E."/>
            <person name="Staats M."/>
            <person name="Valdes J.H."/>
            <person name="Van Kan J.A.L."/>
        </authorList>
    </citation>
    <scope>NUCLEOTIDE SEQUENCE [LARGE SCALE GENOMIC DNA]</scope>
    <source>
        <strain evidence="3 4">MUCL2120</strain>
    </source>
</reference>
<proteinExistence type="predicted"/>
<keyword evidence="4" id="KW-1185">Reference proteome</keyword>
<keyword evidence="2" id="KW-0472">Membrane</keyword>
<dbReference type="Proteomes" id="UP000297452">
    <property type="component" value="Unassembled WGS sequence"/>
</dbReference>
<comment type="caution">
    <text evidence="3">The sequence shown here is derived from an EMBL/GenBank/DDBJ whole genome shotgun (WGS) entry which is preliminary data.</text>
</comment>
<protein>
    <submittedName>
        <fullName evidence="3">Uncharacterized protein</fullName>
    </submittedName>
</protein>
<feature type="region of interest" description="Disordered" evidence="1">
    <location>
        <begin position="1"/>
        <end position="69"/>
    </location>
</feature>
<keyword evidence="2" id="KW-0812">Transmembrane</keyword>
<evidence type="ECO:0000256" key="2">
    <source>
        <dbReference type="SAM" id="Phobius"/>
    </source>
</evidence>
<feature type="transmembrane region" description="Helical" evidence="2">
    <location>
        <begin position="101"/>
        <end position="120"/>
    </location>
</feature>
<gene>
    <name evidence="3" type="ORF">BOTNAR_0560g00060</name>
</gene>
<organism evidence="3 4">
    <name type="scientific">Botryotinia narcissicola</name>
    <dbReference type="NCBI Taxonomy" id="278944"/>
    <lineage>
        <taxon>Eukaryota</taxon>
        <taxon>Fungi</taxon>
        <taxon>Dikarya</taxon>
        <taxon>Ascomycota</taxon>
        <taxon>Pezizomycotina</taxon>
        <taxon>Leotiomycetes</taxon>
        <taxon>Helotiales</taxon>
        <taxon>Sclerotiniaceae</taxon>
        <taxon>Botryotinia</taxon>
    </lineage>
</organism>
<name>A0A4Z1HD62_9HELO</name>